<dbReference type="PANTHER" id="PTHR21496">
    <property type="entry name" value="FERREDOXIN-RELATED"/>
    <property type="match status" value="1"/>
</dbReference>
<keyword evidence="3" id="KW-0408">Iron</keyword>
<gene>
    <name evidence="8" type="ORF">EDM59_24660</name>
</gene>
<dbReference type="EMBL" id="RHHU01000017">
    <property type="protein sequence ID" value="RNB80522.1"/>
    <property type="molecule type" value="Genomic_DNA"/>
</dbReference>
<keyword evidence="9" id="KW-1185">Reference proteome</keyword>
<accession>A0A3M8CXF3</accession>
<dbReference type="Gene3D" id="2.102.10.10">
    <property type="entry name" value="Rieske [2Fe-2S] iron-sulphur domain"/>
    <property type="match status" value="1"/>
</dbReference>
<dbReference type="InterPro" id="IPR036922">
    <property type="entry name" value="Rieske_2Fe-2S_sf"/>
</dbReference>
<evidence type="ECO:0000256" key="2">
    <source>
        <dbReference type="ARBA" id="ARBA00022723"/>
    </source>
</evidence>
<evidence type="ECO:0000259" key="7">
    <source>
        <dbReference type="PROSITE" id="PS51296"/>
    </source>
</evidence>
<organism evidence="8 9">
    <name type="scientific">Brevibacillus nitrificans</name>
    <dbReference type="NCBI Taxonomy" id="651560"/>
    <lineage>
        <taxon>Bacteria</taxon>
        <taxon>Bacillati</taxon>
        <taxon>Bacillota</taxon>
        <taxon>Bacilli</taxon>
        <taxon>Bacillales</taxon>
        <taxon>Paenibacillaceae</taxon>
        <taxon>Brevibacillus</taxon>
    </lineage>
</organism>
<dbReference type="InterPro" id="IPR017941">
    <property type="entry name" value="Rieske_2Fe-2S"/>
</dbReference>
<keyword evidence="1" id="KW-0001">2Fe-2S</keyword>
<keyword evidence="2" id="KW-0479">Metal-binding</keyword>
<comment type="similarity">
    <text evidence="6">Belongs to the bacterial ring-hydroxylating dioxygenase ferredoxin component family.</text>
</comment>
<dbReference type="AlphaFoldDB" id="A0A3M8CXF3"/>
<comment type="cofactor">
    <cofactor evidence="5">
        <name>[2Fe-2S] cluster</name>
        <dbReference type="ChEBI" id="CHEBI:190135"/>
    </cofactor>
</comment>
<dbReference type="GO" id="GO:0046872">
    <property type="term" value="F:metal ion binding"/>
    <property type="evidence" value="ECO:0007669"/>
    <property type="project" value="UniProtKB-KW"/>
</dbReference>
<evidence type="ECO:0000256" key="1">
    <source>
        <dbReference type="ARBA" id="ARBA00022714"/>
    </source>
</evidence>
<proteinExistence type="inferred from homology"/>
<dbReference type="SUPFAM" id="SSF50022">
    <property type="entry name" value="ISP domain"/>
    <property type="match status" value="1"/>
</dbReference>
<evidence type="ECO:0000256" key="3">
    <source>
        <dbReference type="ARBA" id="ARBA00023004"/>
    </source>
</evidence>
<dbReference type="Proteomes" id="UP000269573">
    <property type="component" value="Unassembled WGS sequence"/>
</dbReference>
<evidence type="ECO:0000313" key="9">
    <source>
        <dbReference type="Proteomes" id="UP000269573"/>
    </source>
</evidence>
<dbReference type="PANTHER" id="PTHR21496:SF0">
    <property type="entry name" value="RIESKE DOMAIN-CONTAINING PROTEIN"/>
    <property type="match status" value="1"/>
</dbReference>
<keyword evidence="4" id="KW-0411">Iron-sulfur</keyword>
<evidence type="ECO:0000256" key="5">
    <source>
        <dbReference type="ARBA" id="ARBA00034078"/>
    </source>
</evidence>
<dbReference type="Pfam" id="PF00355">
    <property type="entry name" value="Rieske"/>
    <property type="match status" value="1"/>
</dbReference>
<name>A0A3M8CXF3_9BACL</name>
<dbReference type="GO" id="GO:0051537">
    <property type="term" value="F:2 iron, 2 sulfur cluster binding"/>
    <property type="evidence" value="ECO:0007669"/>
    <property type="project" value="UniProtKB-KW"/>
</dbReference>
<protein>
    <recommendedName>
        <fullName evidence="7">Rieske domain-containing protein</fullName>
    </recommendedName>
</protein>
<reference evidence="8 9" key="1">
    <citation type="submission" date="2018-10" db="EMBL/GenBank/DDBJ databases">
        <title>Phylogenomics of Brevibacillus.</title>
        <authorList>
            <person name="Dunlap C."/>
        </authorList>
    </citation>
    <scope>NUCLEOTIDE SEQUENCE [LARGE SCALE GENOMIC DNA]</scope>
    <source>
        <strain evidence="8 9">JCM 15774</strain>
    </source>
</reference>
<dbReference type="PROSITE" id="PS51296">
    <property type="entry name" value="RIESKE"/>
    <property type="match status" value="1"/>
</dbReference>
<comment type="caution">
    <text evidence="8">The sequence shown here is derived from an EMBL/GenBank/DDBJ whole genome shotgun (WGS) entry which is preliminary data.</text>
</comment>
<dbReference type="GO" id="GO:0016705">
    <property type="term" value="F:oxidoreductase activity, acting on paired donors, with incorporation or reduction of molecular oxygen"/>
    <property type="evidence" value="ECO:0007669"/>
    <property type="project" value="UniProtKB-ARBA"/>
</dbReference>
<dbReference type="GO" id="GO:0004497">
    <property type="term" value="F:monooxygenase activity"/>
    <property type="evidence" value="ECO:0007669"/>
    <property type="project" value="UniProtKB-ARBA"/>
</dbReference>
<dbReference type="CDD" id="cd03467">
    <property type="entry name" value="Rieske"/>
    <property type="match status" value="1"/>
</dbReference>
<evidence type="ECO:0000256" key="4">
    <source>
        <dbReference type="ARBA" id="ARBA00023014"/>
    </source>
</evidence>
<sequence>MEGQFRMEHLVCERSRLVERKPVFVNVEGMDVGVVLIKDQVHAVENSCPHAEGPVCLGDVSNRVRMKLDENKLNRGEYASPDEVNIVCPWHGLEFDIASGVCTADSRFKLHKLAAIERDGKIYISL</sequence>
<feature type="domain" description="Rieske" evidence="7">
    <location>
        <begin position="9"/>
        <end position="124"/>
    </location>
</feature>
<evidence type="ECO:0000256" key="6">
    <source>
        <dbReference type="ARBA" id="ARBA00038001"/>
    </source>
</evidence>
<evidence type="ECO:0000313" key="8">
    <source>
        <dbReference type="EMBL" id="RNB80522.1"/>
    </source>
</evidence>